<evidence type="ECO:0000313" key="7">
    <source>
        <dbReference type="EMBL" id="GGB15356.1"/>
    </source>
</evidence>
<comment type="caution">
    <text evidence="7">The sequence shown here is derived from an EMBL/GenBank/DDBJ whole genome shotgun (WGS) entry which is preliminary data.</text>
</comment>
<dbReference type="EMBL" id="BMDY01000021">
    <property type="protein sequence ID" value="GGB15356.1"/>
    <property type="molecule type" value="Genomic_DNA"/>
</dbReference>
<dbReference type="PANTHER" id="PTHR30086:SF20">
    <property type="entry name" value="ARGININE EXPORTER PROTEIN ARGO-RELATED"/>
    <property type="match status" value="1"/>
</dbReference>
<evidence type="ECO:0000256" key="1">
    <source>
        <dbReference type="ARBA" id="ARBA00004651"/>
    </source>
</evidence>
<feature type="transmembrane region" description="Helical" evidence="6">
    <location>
        <begin position="41"/>
        <end position="65"/>
    </location>
</feature>
<feature type="transmembrane region" description="Helical" evidence="6">
    <location>
        <begin position="145"/>
        <end position="168"/>
    </location>
</feature>
<dbReference type="PANTHER" id="PTHR30086">
    <property type="entry name" value="ARGININE EXPORTER PROTEIN ARGO"/>
    <property type="match status" value="1"/>
</dbReference>
<dbReference type="Pfam" id="PF01810">
    <property type="entry name" value="LysE"/>
    <property type="match status" value="1"/>
</dbReference>
<keyword evidence="4 6" id="KW-1133">Transmembrane helix</keyword>
<name>A0ABQ1I4V6_9ALTE</name>
<keyword evidence="5 6" id="KW-0472">Membrane</keyword>
<protein>
    <submittedName>
        <fullName evidence="7">Alcohol dehydrogenase</fullName>
    </submittedName>
</protein>
<keyword evidence="3 6" id="KW-0812">Transmembrane</keyword>
<comment type="subcellular location">
    <subcellularLocation>
        <location evidence="1">Cell membrane</location>
        <topology evidence="1">Multi-pass membrane protein</topology>
    </subcellularLocation>
</comment>
<dbReference type="InterPro" id="IPR001123">
    <property type="entry name" value="LeuE-type"/>
</dbReference>
<dbReference type="Proteomes" id="UP000651977">
    <property type="component" value="Unassembled WGS sequence"/>
</dbReference>
<evidence type="ECO:0000256" key="3">
    <source>
        <dbReference type="ARBA" id="ARBA00022692"/>
    </source>
</evidence>
<feature type="transmembrane region" description="Helical" evidence="6">
    <location>
        <begin position="180"/>
        <end position="196"/>
    </location>
</feature>
<evidence type="ECO:0000256" key="2">
    <source>
        <dbReference type="ARBA" id="ARBA00022475"/>
    </source>
</evidence>
<evidence type="ECO:0000256" key="4">
    <source>
        <dbReference type="ARBA" id="ARBA00022989"/>
    </source>
</evidence>
<sequence length="197" mass="21674">MDIALFSSMLVFAVVMAGTPGPNNMLLTFSGANFGYKRTLPQMVGIPVGIASMIILMALGLSWVFQQYPSMQWGLKIAGSAYLLYLALRILKQSQLSQQQMAKPLSFFESLGFQYLNPKAWMMTSSAVASFAVAGEAYWESIGGLVLVFFLVNPVTGSIWVSFGKFIARWLSAPVARQRFNFIMSLLTAGCVVLLWV</sequence>
<keyword evidence="8" id="KW-1185">Reference proteome</keyword>
<accession>A0ABQ1I4V6</accession>
<dbReference type="RefSeq" id="WP_055734622.1">
    <property type="nucleotide sequence ID" value="NZ_BMDY01000021.1"/>
</dbReference>
<organism evidence="7 8">
    <name type="scientific">Agarivorans gilvus</name>
    <dbReference type="NCBI Taxonomy" id="680279"/>
    <lineage>
        <taxon>Bacteria</taxon>
        <taxon>Pseudomonadati</taxon>
        <taxon>Pseudomonadota</taxon>
        <taxon>Gammaproteobacteria</taxon>
        <taxon>Alteromonadales</taxon>
        <taxon>Alteromonadaceae</taxon>
        <taxon>Agarivorans</taxon>
    </lineage>
</organism>
<proteinExistence type="predicted"/>
<gene>
    <name evidence="7" type="ORF">GCM10007414_31030</name>
</gene>
<evidence type="ECO:0000256" key="6">
    <source>
        <dbReference type="SAM" id="Phobius"/>
    </source>
</evidence>
<evidence type="ECO:0000256" key="5">
    <source>
        <dbReference type="ARBA" id="ARBA00023136"/>
    </source>
</evidence>
<reference evidence="8" key="1">
    <citation type="journal article" date="2019" name="Int. J. Syst. Evol. Microbiol.">
        <title>The Global Catalogue of Microorganisms (GCM) 10K type strain sequencing project: providing services to taxonomists for standard genome sequencing and annotation.</title>
        <authorList>
            <consortium name="The Broad Institute Genomics Platform"/>
            <consortium name="The Broad Institute Genome Sequencing Center for Infectious Disease"/>
            <person name="Wu L."/>
            <person name="Ma J."/>
        </authorList>
    </citation>
    <scope>NUCLEOTIDE SEQUENCE [LARGE SCALE GENOMIC DNA]</scope>
    <source>
        <strain evidence="8">CGMCC 1.10131</strain>
    </source>
</reference>
<keyword evidence="2" id="KW-1003">Cell membrane</keyword>
<evidence type="ECO:0000313" key="8">
    <source>
        <dbReference type="Proteomes" id="UP000651977"/>
    </source>
</evidence>